<feature type="non-terminal residue" evidence="1">
    <location>
        <position position="1"/>
    </location>
</feature>
<dbReference type="EMBL" id="ASYV01000075">
    <property type="protein sequence ID" value="EQD94558.1"/>
    <property type="molecule type" value="Genomic_DNA"/>
</dbReference>
<accession>T2SQB2</accession>
<gene>
    <name evidence="1" type="ORF">L934_04595</name>
</gene>
<reference evidence="1 2" key="1">
    <citation type="journal article" date="2013" name="Genome Announc.">
        <title>Draft Genome Sequences of Helicobacter pylori Strains Isolated from Regions of Low and High Gastric Cancer Risk in Colombia.</title>
        <authorList>
            <person name="Sheh A."/>
            <person name="Piazuelo M.B."/>
            <person name="Wilson K.T."/>
            <person name="Correa P."/>
            <person name="Fox J.G."/>
        </authorList>
    </citation>
    <scope>NUCLEOTIDE SEQUENCE [LARGE SCALE GENOMIC DNA]</scope>
    <source>
        <strain evidence="1 2">PZ5080</strain>
    </source>
</reference>
<dbReference type="AlphaFoldDB" id="T2SQB2"/>
<organism evidence="1 2">
    <name type="scientific">Helicobacter pylori PZ5080</name>
    <dbReference type="NCBI Taxonomy" id="1337394"/>
    <lineage>
        <taxon>Bacteria</taxon>
        <taxon>Pseudomonadati</taxon>
        <taxon>Campylobacterota</taxon>
        <taxon>Epsilonproteobacteria</taxon>
        <taxon>Campylobacterales</taxon>
        <taxon>Helicobacteraceae</taxon>
        <taxon>Helicobacter</taxon>
    </lineage>
</organism>
<proteinExistence type="predicted"/>
<dbReference type="Proteomes" id="UP000015663">
    <property type="component" value="Unassembled WGS sequence"/>
</dbReference>
<evidence type="ECO:0000313" key="1">
    <source>
        <dbReference type="EMBL" id="EQD94558.1"/>
    </source>
</evidence>
<comment type="caution">
    <text evidence="1">The sequence shown here is derived from an EMBL/GenBank/DDBJ whole genome shotgun (WGS) entry which is preliminary data.</text>
</comment>
<protein>
    <submittedName>
        <fullName evidence="1">Uncharacterized protein</fullName>
    </submittedName>
</protein>
<sequence>FFFFFFDLILGVILILFKRKSYESNTKHH</sequence>
<name>T2SQB2_HELPX</name>
<evidence type="ECO:0000313" key="2">
    <source>
        <dbReference type="Proteomes" id="UP000015663"/>
    </source>
</evidence>